<accession>A0A0F9RUW2</accession>
<dbReference type="SUPFAM" id="SSF49303">
    <property type="entry name" value="beta-Galactosidase/glucuronidase domain"/>
    <property type="match status" value="1"/>
</dbReference>
<dbReference type="Gene3D" id="2.60.40.10">
    <property type="entry name" value="Immunoglobulins"/>
    <property type="match status" value="1"/>
</dbReference>
<dbReference type="PANTHER" id="PTHR42732:SF1">
    <property type="entry name" value="BETA-MANNOSIDASE"/>
    <property type="match status" value="1"/>
</dbReference>
<dbReference type="InterPro" id="IPR051913">
    <property type="entry name" value="GH2_Domain-Containing"/>
</dbReference>
<proteinExistence type="inferred from homology"/>
<comment type="caution">
    <text evidence="6">The sequence shown here is derived from an EMBL/GenBank/DDBJ whole genome shotgun (WGS) entry which is preliminary data.</text>
</comment>
<dbReference type="InterPro" id="IPR013783">
    <property type="entry name" value="Ig-like_fold"/>
</dbReference>
<evidence type="ECO:0000313" key="6">
    <source>
        <dbReference type="EMBL" id="KKN58574.1"/>
    </source>
</evidence>
<dbReference type="InterPro" id="IPR006103">
    <property type="entry name" value="Glyco_hydro_2_cat"/>
</dbReference>
<dbReference type="InterPro" id="IPR017853">
    <property type="entry name" value="GH"/>
</dbReference>
<dbReference type="AlphaFoldDB" id="A0A0F9RUW2"/>
<dbReference type="InterPro" id="IPR006102">
    <property type="entry name" value="Ig-like_GH2"/>
</dbReference>
<dbReference type="PROSITE" id="PS00719">
    <property type="entry name" value="GLYCOSYL_HYDROL_F2_1"/>
    <property type="match status" value="1"/>
</dbReference>
<comment type="similarity">
    <text evidence="1">Belongs to the glycosyl hydrolase 2 family.</text>
</comment>
<protein>
    <submittedName>
        <fullName evidence="6">Uncharacterized protein</fullName>
    </submittedName>
</protein>
<feature type="domain" description="Glycoside hydrolase family 2 immunoglobulin-like beta-sandwich" evidence="4">
    <location>
        <begin position="157"/>
        <end position="260"/>
    </location>
</feature>
<keyword evidence="3" id="KW-0326">Glycosidase</keyword>
<dbReference type="GO" id="GO:0005975">
    <property type="term" value="P:carbohydrate metabolic process"/>
    <property type="evidence" value="ECO:0007669"/>
    <property type="project" value="InterPro"/>
</dbReference>
<dbReference type="SUPFAM" id="SSF51445">
    <property type="entry name" value="(Trans)glycosidases"/>
    <property type="match status" value="1"/>
</dbReference>
<dbReference type="InterPro" id="IPR023230">
    <property type="entry name" value="Glyco_hydro_2_CS"/>
</dbReference>
<evidence type="ECO:0000256" key="2">
    <source>
        <dbReference type="ARBA" id="ARBA00022801"/>
    </source>
</evidence>
<dbReference type="Gene3D" id="2.60.120.260">
    <property type="entry name" value="Galactose-binding domain-like"/>
    <property type="match status" value="1"/>
</dbReference>
<gene>
    <name evidence="6" type="ORF">LCGC14_0550820</name>
</gene>
<dbReference type="Pfam" id="PF00703">
    <property type="entry name" value="Glyco_hydro_2"/>
    <property type="match status" value="1"/>
</dbReference>
<reference evidence="6" key="1">
    <citation type="journal article" date="2015" name="Nature">
        <title>Complex archaea that bridge the gap between prokaryotes and eukaryotes.</title>
        <authorList>
            <person name="Spang A."/>
            <person name="Saw J.H."/>
            <person name="Jorgensen S.L."/>
            <person name="Zaremba-Niedzwiedzka K."/>
            <person name="Martijn J."/>
            <person name="Lind A.E."/>
            <person name="van Eijk R."/>
            <person name="Schleper C."/>
            <person name="Guy L."/>
            <person name="Ettema T.J."/>
        </authorList>
    </citation>
    <scope>NUCLEOTIDE SEQUENCE</scope>
</reference>
<evidence type="ECO:0000256" key="1">
    <source>
        <dbReference type="ARBA" id="ARBA00007401"/>
    </source>
</evidence>
<dbReference type="PANTHER" id="PTHR42732">
    <property type="entry name" value="BETA-GALACTOSIDASE"/>
    <property type="match status" value="1"/>
</dbReference>
<keyword evidence="2" id="KW-0378">Hydrolase</keyword>
<feature type="domain" description="Glycoside hydrolase family 2 catalytic" evidence="5">
    <location>
        <begin position="262"/>
        <end position="525"/>
    </location>
</feature>
<dbReference type="InterPro" id="IPR008979">
    <property type="entry name" value="Galactose-bd-like_sf"/>
</dbReference>
<dbReference type="SUPFAM" id="SSF49785">
    <property type="entry name" value="Galactose-binding domain-like"/>
    <property type="match status" value="1"/>
</dbReference>
<name>A0A0F9RUW2_9ZZZZ</name>
<organism evidence="6">
    <name type="scientific">marine sediment metagenome</name>
    <dbReference type="NCBI Taxonomy" id="412755"/>
    <lineage>
        <taxon>unclassified sequences</taxon>
        <taxon>metagenomes</taxon>
        <taxon>ecological metagenomes</taxon>
    </lineage>
</organism>
<dbReference type="InterPro" id="IPR006101">
    <property type="entry name" value="Glyco_hydro_2"/>
</dbReference>
<evidence type="ECO:0000259" key="4">
    <source>
        <dbReference type="Pfam" id="PF00703"/>
    </source>
</evidence>
<dbReference type="InterPro" id="IPR036156">
    <property type="entry name" value="Beta-gal/glucu_dom_sf"/>
</dbReference>
<evidence type="ECO:0000259" key="5">
    <source>
        <dbReference type="Pfam" id="PF02836"/>
    </source>
</evidence>
<dbReference type="GO" id="GO:0004553">
    <property type="term" value="F:hydrolase activity, hydrolyzing O-glycosyl compounds"/>
    <property type="evidence" value="ECO:0007669"/>
    <property type="project" value="InterPro"/>
</dbReference>
<dbReference type="Pfam" id="PF02836">
    <property type="entry name" value="Glyco_hydro_2_C"/>
    <property type="match status" value="1"/>
</dbReference>
<dbReference type="PRINTS" id="PR00132">
    <property type="entry name" value="GLHYDRLASE2"/>
</dbReference>
<dbReference type="Gene3D" id="3.20.20.80">
    <property type="entry name" value="Glycosidases"/>
    <property type="match status" value="1"/>
</dbReference>
<sequence length="567" mass="64686">MLRTFCQHHVRPSRSLDGCWSFVPDCERTDNGALPKKYTRETLVPSAWEILPGLETFRGQGWMRRRFWCSGERPVRLVFGGVVHTVSVFIDGKKVGKHYDGFVPWDLVVTGLSAGEHELVLEIDNTFGKHSALHVRGDHYSSGGITRPAELQEVPAVFIDKIFATPKLARGKWSLDVRVRLRNVGRKALERRVVVSVAGQTLDLGSATVAGKSTHELTGRVTKLKVKPWSAEKPKLYEIKAELCDGDDVVDDLIDRVGFRQITIKGAQLLLNGEPIRLRGYNRHEFHGHFGQSLPVEVMAGDVQMLKDLGCNFIRTSHYPNDMRMLDLADEMGLYIWEETNSTSVGFKHPKYTEQITACAESMVGWHFNHPSIVIWATLNECDAKTKSGRKEHGRMLQLLRDLDGSRPVTYASCAWKEDACLDLPDIISWNWYEGWYWGSIASIQEGIDTFLAWQDRASKGKGKPVIISEFGAGAFYGYRAPTRIKWTEQYQADALDELLRVYLNHPRIMGTAIWQFNDVRISHEQDWGPRPRCINNKGTVDEFRRRKLAYESVKKRMHEARKRFGR</sequence>
<evidence type="ECO:0000256" key="3">
    <source>
        <dbReference type="ARBA" id="ARBA00023295"/>
    </source>
</evidence>
<dbReference type="EMBL" id="LAZR01000756">
    <property type="protein sequence ID" value="KKN58574.1"/>
    <property type="molecule type" value="Genomic_DNA"/>
</dbReference>